<sequence length="38" mass="4469">MQKIYIIRNIVTTLHCQNKNNNNPQYHTSWTTPNPSPT</sequence>
<protein>
    <submittedName>
        <fullName evidence="1">Uncharacterized protein</fullName>
    </submittedName>
</protein>
<name>A0A8S5UD54_9CAUD</name>
<reference evidence="1" key="1">
    <citation type="journal article" date="2021" name="Proc. Natl. Acad. Sci. U.S.A.">
        <title>A Catalog of Tens of Thousands of Viruses from Human Metagenomes Reveals Hidden Associations with Chronic Diseases.</title>
        <authorList>
            <person name="Tisza M.J."/>
            <person name="Buck C.B."/>
        </authorList>
    </citation>
    <scope>NUCLEOTIDE SEQUENCE</scope>
    <source>
        <strain evidence="1">Ct13O11</strain>
    </source>
</reference>
<proteinExistence type="predicted"/>
<evidence type="ECO:0000313" key="1">
    <source>
        <dbReference type="EMBL" id="DAF92400.1"/>
    </source>
</evidence>
<accession>A0A8S5UD54</accession>
<organism evidence="1">
    <name type="scientific">Siphoviridae sp. ct13O11</name>
    <dbReference type="NCBI Taxonomy" id="2825303"/>
    <lineage>
        <taxon>Viruses</taxon>
        <taxon>Duplodnaviria</taxon>
        <taxon>Heunggongvirae</taxon>
        <taxon>Uroviricota</taxon>
        <taxon>Caudoviricetes</taxon>
    </lineage>
</organism>
<dbReference type="EMBL" id="BK016066">
    <property type="protein sequence ID" value="DAF92400.1"/>
    <property type="molecule type" value="Genomic_DNA"/>
</dbReference>